<protein>
    <submittedName>
        <fullName evidence="1">Uncharacterized protein</fullName>
    </submittedName>
</protein>
<reference evidence="2" key="2">
    <citation type="journal article" date="2017" name="J. Anim. Genet.">
        <title>Multiple reference genome sequences of hot pepper reveal the massive evolution of plant disease resistance genes by retroduplication.</title>
        <authorList>
            <person name="Kim S."/>
            <person name="Park J."/>
            <person name="Yeom S.-I."/>
            <person name="Kim Y.-M."/>
            <person name="Seo E."/>
            <person name="Kim K.-T."/>
            <person name="Kim M.-S."/>
            <person name="Lee J.M."/>
            <person name="Cheong K."/>
            <person name="Shin H.-S."/>
            <person name="Kim S.-B."/>
            <person name="Han K."/>
            <person name="Lee J."/>
            <person name="Park M."/>
            <person name="Lee H.-A."/>
            <person name="Lee H.-Y."/>
            <person name="Lee Y."/>
            <person name="Oh S."/>
            <person name="Lee J.H."/>
            <person name="Choi E."/>
            <person name="Choi E."/>
            <person name="Lee S.E."/>
            <person name="Jeon J."/>
            <person name="Kim H."/>
            <person name="Choi G."/>
            <person name="Song H."/>
            <person name="Lee J."/>
            <person name="Lee S.-C."/>
            <person name="Kwon J.-K."/>
            <person name="Lee H.-Y."/>
            <person name="Koo N."/>
            <person name="Hong Y."/>
            <person name="Kim R.W."/>
            <person name="Kang W.-H."/>
            <person name="Huh J.H."/>
            <person name="Kang B.-C."/>
            <person name="Yang T.-J."/>
            <person name="Lee Y.-H."/>
            <person name="Bennetzen J.L."/>
            <person name="Choi D."/>
        </authorList>
    </citation>
    <scope>NUCLEOTIDE SEQUENCE [LARGE SCALE GENOMIC DNA]</scope>
    <source>
        <strain evidence="2">cv. PBC81</strain>
    </source>
</reference>
<gene>
    <name evidence="1" type="ORF">CQW23_01427</name>
</gene>
<dbReference type="STRING" id="33114.A0A2G2XNJ7"/>
<dbReference type="Proteomes" id="UP000224567">
    <property type="component" value="Unassembled WGS sequence"/>
</dbReference>
<dbReference type="EMBL" id="MLFT02000001">
    <property type="protein sequence ID" value="PHT59064.1"/>
    <property type="molecule type" value="Genomic_DNA"/>
</dbReference>
<name>A0A2G2XNJ7_CAPBA</name>
<reference evidence="1 2" key="1">
    <citation type="journal article" date="2017" name="Genome Biol.">
        <title>New reference genome sequences of hot pepper reveal the massive evolution of plant disease-resistance genes by retroduplication.</title>
        <authorList>
            <person name="Kim S."/>
            <person name="Park J."/>
            <person name="Yeom S.I."/>
            <person name="Kim Y.M."/>
            <person name="Seo E."/>
            <person name="Kim K.T."/>
            <person name="Kim M.S."/>
            <person name="Lee J.M."/>
            <person name="Cheong K."/>
            <person name="Shin H.S."/>
            <person name="Kim S.B."/>
            <person name="Han K."/>
            <person name="Lee J."/>
            <person name="Park M."/>
            <person name="Lee H.A."/>
            <person name="Lee H.Y."/>
            <person name="Lee Y."/>
            <person name="Oh S."/>
            <person name="Lee J.H."/>
            <person name="Choi E."/>
            <person name="Choi E."/>
            <person name="Lee S.E."/>
            <person name="Jeon J."/>
            <person name="Kim H."/>
            <person name="Choi G."/>
            <person name="Song H."/>
            <person name="Lee J."/>
            <person name="Lee S.C."/>
            <person name="Kwon J.K."/>
            <person name="Lee H.Y."/>
            <person name="Koo N."/>
            <person name="Hong Y."/>
            <person name="Kim R.W."/>
            <person name="Kang W.H."/>
            <person name="Huh J.H."/>
            <person name="Kang B.C."/>
            <person name="Yang T.J."/>
            <person name="Lee Y.H."/>
            <person name="Bennetzen J.L."/>
            <person name="Choi D."/>
        </authorList>
    </citation>
    <scope>NUCLEOTIDE SEQUENCE [LARGE SCALE GENOMIC DNA]</scope>
    <source>
        <strain evidence="2">cv. PBC81</strain>
    </source>
</reference>
<accession>A0A2G2XNJ7</accession>
<sequence>MYVELEDDSTELAQAGEGKMEVEHKVELYTLDMDVGECDIMDFGKDSVKLGHKLGFEPVAKIEKLYEELGKIEVVFFTPEDEATLEKQFKEAKLEERAARREAKRKMYGWSPKSELKADSEGTDGEKLQLSRCYVVDLIKLVIFAG</sequence>
<comment type="caution">
    <text evidence="1">The sequence shown here is derived from an EMBL/GenBank/DDBJ whole genome shotgun (WGS) entry which is preliminary data.</text>
</comment>
<keyword evidence="2" id="KW-1185">Reference proteome</keyword>
<dbReference type="AlphaFoldDB" id="A0A2G2XNJ7"/>
<evidence type="ECO:0000313" key="2">
    <source>
        <dbReference type="Proteomes" id="UP000224567"/>
    </source>
</evidence>
<evidence type="ECO:0000313" key="1">
    <source>
        <dbReference type="EMBL" id="PHT59064.1"/>
    </source>
</evidence>
<proteinExistence type="predicted"/>
<organism evidence="1 2">
    <name type="scientific">Capsicum baccatum</name>
    <name type="common">Peruvian pepper</name>
    <dbReference type="NCBI Taxonomy" id="33114"/>
    <lineage>
        <taxon>Eukaryota</taxon>
        <taxon>Viridiplantae</taxon>
        <taxon>Streptophyta</taxon>
        <taxon>Embryophyta</taxon>
        <taxon>Tracheophyta</taxon>
        <taxon>Spermatophyta</taxon>
        <taxon>Magnoliopsida</taxon>
        <taxon>eudicotyledons</taxon>
        <taxon>Gunneridae</taxon>
        <taxon>Pentapetalae</taxon>
        <taxon>asterids</taxon>
        <taxon>lamiids</taxon>
        <taxon>Solanales</taxon>
        <taxon>Solanaceae</taxon>
        <taxon>Solanoideae</taxon>
        <taxon>Capsiceae</taxon>
        <taxon>Capsicum</taxon>
    </lineage>
</organism>